<comment type="similarity">
    <text evidence="3">Belongs to the PMEI family.</text>
</comment>
<keyword evidence="7" id="KW-1185">Reference proteome</keyword>
<evidence type="ECO:0000256" key="4">
    <source>
        <dbReference type="SAM" id="SignalP"/>
    </source>
</evidence>
<evidence type="ECO:0000259" key="5">
    <source>
        <dbReference type="SMART" id="SM00856"/>
    </source>
</evidence>
<keyword evidence="1 4" id="KW-0732">Signal</keyword>
<evidence type="ECO:0000256" key="2">
    <source>
        <dbReference type="ARBA" id="ARBA00023157"/>
    </source>
</evidence>
<dbReference type="NCBIfam" id="TIGR01614">
    <property type="entry name" value="PME_inhib"/>
    <property type="match status" value="1"/>
</dbReference>
<evidence type="ECO:0000256" key="1">
    <source>
        <dbReference type="ARBA" id="ARBA00022729"/>
    </source>
</evidence>
<dbReference type="CDD" id="cd15797">
    <property type="entry name" value="PMEI"/>
    <property type="match status" value="1"/>
</dbReference>
<proteinExistence type="inferred from homology"/>
<dbReference type="InterPro" id="IPR006501">
    <property type="entry name" value="Pectinesterase_inhib_dom"/>
</dbReference>
<evidence type="ECO:0000313" key="7">
    <source>
        <dbReference type="Proteomes" id="UP000827721"/>
    </source>
</evidence>
<dbReference type="PANTHER" id="PTHR36710:SF18">
    <property type="entry name" value="PECTINESTERASE INHIBITOR 5-RELATED"/>
    <property type="match status" value="1"/>
</dbReference>
<organism evidence="6 7">
    <name type="scientific">Xanthoceras sorbifolium</name>
    <dbReference type="NCBI Taxonomy" id="99658"/>
    <lineage>
        <taxon>Eukaryota</taxon>
        <taxon>Viridiplantae</taxon>
        <taxon>Streptophyta</taxon>
        <taxon>Embryophyta</taxon>
        <taxon>Tracheophyta</taxon>
        <taxon>Spermatophyta</taxon>
        <taxon>Magnoliopsida</taxon>
        <taxon>eudicotyledons</taxon>
        <taxon>Gunneridae</taxon>
        <taxon>Pentapetalae</taxon>
        <taxon>rosids</taxon>
        <taxon>malvids</taxon>
        <taxon>Sapindales</taxon>
        <taxon>Sapindaceae</taxon>
        <taxon>Xanthoceroideae</taxon>
        <taxon>Xanthoceras</taxon>
    </lineage>
</organism>
<dbReference type="SMART" id="SM00856">
    <property type="entry name" value="PMEI"/>
    <property type="match status" value="1"/>
</dbReference>
<sequence length="184" mass="20783">MAFLSSGFMLLLMVVCLLFHSSSAAAVTTHMHISYKLVDAICQETENPEFCKTTLKNYPNTRKADMHELGAITILLANAQARFNKYAVDQLLHGEKDDVTKNDLSNCLSDYTVTLGKLEGAYRLSNNKDYKGMTKLVNDAMKMTKKCEYRFEKSPSRPFPLGDNQQKMVWLNDIALVTLDLLDD</sequence>
<protein>
    <recommendedName>
        <fullName evidence="5">Pectinesterase inhibitor domain-containing protein</fullName>
    </recommendedName>
</protein>
<dbReference type="EMBL" id="JAFEMO010000003">
    <property type="protein sequence ID" value="KAH7573318.1"/>
    <property type="molecule type" value="Genomic_DNA"/>
</dbReference>
<dbReference type="InterPro" id="IPR034086">
    <property type="entry name" value="PMEI_plant"/>
</dbReference>
<dbReference type="PANTHER" id="PTHR36710">
    <property type="entry name" value="PECTINESTERASE INHIBITOR-LIKE"/>
    <property type="match status" value="1"/>
</dbReference>
<evidence type="ECO:0000313" key="6">
    <source>
        <dbReference type="EMBL" id="KAH7573318.1"/>
    </source>
</evidence>
<dbReference type="InterPro" id="IPR052421">
    <property type="entry name" value="PCW_Enzyme_Inhibitor"/>
</dbReference>
<dbReference type="Pfam" id="PF04043">
    <property type="entry name" value="PMEI"/>
    <property type="match status" value="1"/>
</dbReference>
<comment type="caution">
    <text evidence="6">The sequence shown here is derived from an EMBL/GenBank/DDBJ whole genome shotgun (WGS) entry which is preliminary data.</text>
</comment>
<gene>
    <name evidence="6" type="ORF">JRO89_XS03G0116200</name>
</gene>
<dbReference type="Gene3D" id="1.20.140.40">
    <property type="entry name" value="Invertase/pectin methylesterase inhibitor family protein"/>
    <property type="match status" value="1"/>
</dbReference>
<keyword evidence="2" id="KW-1015">Disulfide bond</keyword>
<feature type="signal peptide" evidence="4">
    <location>
        <begin position="1"/>
        <end position="24"/>
    </location>
</feature>
<evidence type="ECO:0000256" key="3">
    <source>
        <dbReference type="ARBA" id="ARBA00038471"/>
    </source>
</evidence>
<dbReference type="SUPFAM" id="SSF101148">
    <property type="entry name" value="Plant invertase/pectin methylesterase inhibitor"/>
    <property type="match status" value="1"/>
</dbReference>
<name>A0ABQ8I9K4_9ROSI</name>
<feature type="domain" description="Pectinesterase inhibitor" evidence="5">
    <location>
        <begin position="33"/>
        <end position="181"/>
    </location>
</feature>
<dbReference type="Proteomes" id="UP000827721">
    <property type="component" value="Unassembled WGS sequence"/>
</dbReference>
<accession>A0ABQ8I9K4</accession>
<dbReference type="InterPro" id="IPR035513">
    <property type="entry name" value="Invertase/methylesterase_inhib"/>
</dbReference>
<reference evidence="6 7" key="1">
    <citation type="submission" date="2021-02" db="EMBL/GenBank/DDBJ databases">
        <title>Plant Genome Project.</title>
        <authorList>
            <person name="Zhang R.-G."/>
        </authorList>
    </citation>
    <scope>NUCLEOTIDE SEQUENCE [LARGE SCALE GENOMIC DNA]</scope>
    <source>
        <tissue evidence="6">Leaves</tissue>
    </source>
</reference>
<feature type="chain" id="PRO_5046142948" description="Pectinesterase inhibitor domain-containing protein" evidence="4">
    <location>
        <begin position="25"/>
        <end position="184"/>
    </location>
</feature>